<dbReference type="Gene3D" id="3.90.550.10">
    <property type="entry name" value="Spore Coat Polysaccharide Biosynthesis Protein SpsA, Chain A"/>
    <property type="match status" value="1"/>
</dbReference>
<dbReference type="SUPFAM" id="SSF53448">
    <property type="entry name" value="Nucleotide-diphospho-sugar transferases"/>
    <property type="match status" value="1"/>
</dbReference>
<dbReference type="Proteomes" id="UP000673821">
    <property type="component" value="Unassembled WGS sequence"/>
</dbReference>
<proteinExistence type="predicted"/>
<dbReference type="EMBL" id="CAJNBH010000019">
    <property type="protein sequence ID" value="CAE6811144.1"/>
    <property type="molecule type" value="Genomic_DNA"/>
</dbReference>
<reference evidence="4 5" key="1">
    <citation type="submission" date="2021-02" db="EMBL/GenBank/DDBJ databases">
        <authorList>
            <person name="Vanwijnsberghe S."/>
        </authorList>
    </citation>
    <scope>NUCLEOTIDE SEQUENCE [LARGE SCALE GENOMIC DNA]</scope>
    <source>
        <strain evidence="4 5">R-69776</strain>
    </source>
</reference>
<keyword evidence="5" id="KW-1185">Reference proteome</keyword>
<dbReference type="GO" id="GO:0099621">
    <property type="term" value="F:undecaprenyl-phosphate 4-deoxy-4-formamido-L-arabinose transferase activity"/>
    <property type="evidence" value="ECO:0007669"/>
    <property type="project" value="UniProtKB-EC"/>
</dbReference>
<sequence>MSDKRLPISIIVPVFNIQGYLSNCLESIRSQTFSNFEAILVNDGSTDDSLRILNEFCELDGRFKVLNKKNEGLARARQDGFRVARGEYIFNLDGDDFVPSTALENLYLRASEHDADIVGGSHQRYSENRGIELVRRGEGVLTRTGLLRMMFSENYFYVWGKLIRRVLLCPELRVYDGITYGEDTVLMTQLALRAESIVFVEDVVYVYRVREGSLSNRPNGAAINSRLAATRLACAGVRMESFEREIYDEVNLYFLRQLYRHLKDGGKLFGQEKGEIALEIRDSLRGGVQVTIRNRNFKMFAALRVLRFNINVFNLFASLLSLRNVW</sequence>
<dbReference type="EC" id="2.4.2.53" evidence="4"/>
<keyword evidence="1 4" id="KW-0328">Glycosyltransferase</keyword>
<evidence type="ECO:0000256" key="2">
    <source>
        <dbReference type="ARBA" id="ARBA00022679"/>
    </source>
</evidence>
<protein>
    <submittedName>
        <fullName evidence="4">Undecaprenyl-phosphate 4-deoxy-4-formamido-L-arabinose transferase</fullName>
        <ecNumber evidence="4">2.4.2.53</ecNumber>
    </submittedName>
</protein>
<name>A0ABN7MJT8_9BURK</name>
<evidence type="ECO:0000313" key="4">
    <source>
        <dbReference type="EMBL" id="CAE6811144.1"/>
    </source>
</evidence>
<evidence type="ECO:0000313" key="5">
    <source>
        <dbReference type="Proteomes" id="UP000673821"/>
    </source>
</evidence>
<dbReference type="RefSeq" id="WP_200659652.1">
    <property type="nucleotide sequence ID" value="NZ_CAJNAW010000009.1"/>
</dbReference>
<dbReference type="InterPro" id="IPR029044">
    <property type="entry name" value="Nucleotide-diphossugar_trans"/>
</dbReference>
<dbReference type="PANTHER" id="PTHR22916:SF51">
    <property type="entry name" value="GLYCOSYLTRANSFERASE EPSH-RELATED"/>
    <property type="match status" value="1"/>
</dbReference>
<dbReference type="InterPro" id="IPR001173">
    <property type="entry name" value="Glyco_trans_2-like"/>
</dbReference>
<feature type="domain" description="Glycosyltransferase 2-like" evidence="3">
    <location>
        <begin position="9"/>
        <end position="136"/>
    </location>
</feature>
<evidence type="ECO:0000256" key="1">
    <source>
        <dbReference type="ARBA" id="ARBA00022676"/>
    </source>
</evidence>
<organism evidence="4 5">
    <name type="scientific">Paraburkholderia nemoris</name>
    <dbReference type="NCBI Taxonomy" id="2793076"/>
    <lineage>
        <taxon>Bacteria</taxon>
        <taxon>Pseudomonadati</taxon>
        <taxon>Pseudomonadota</taxon>
        <taxon>Betaproteobacteria</taxon>
        <taxon>Burkholderiales</taxon>
        <taxon>Burkholderiaceae</taxon>
        <taxon>Paraburkholderia</taxon>
    </lineage>
</organism>
<dbReference type="Pfam" id="PF00535">
    <property type="entry name" value="Glycos_transf_2"/>
    <property type="match status" value="1"/>
</dbReference>
<dbReference type="PANTHER" id="PTHR22916">
    <property type="entry name" value="GLYCOSYLTRANSFERASE"/>
    <property type="match status" value="1"/>
</dbReference>
<gene>
    <name evidence="4" type="primary">arnC_2</name>
    <name evidence="4" type="ORF">R69776_05689</name>
</gene>
<accession>A0ABN7MJT8</accession>
<comment type="caution">
    <text evidence="4">The sequence shown here is derived from an EMBL/GenBank/DDBJ whole genome shotgun (WGS) entry which is preliminary data.</text>
</comment>
<evidence type="ECO:0000259" key="3">
    <source>
        <dbReference type="Pfam" id="PF00535"/>
    </source>
</evidence>
<dbReference type="CDD" id="cd00761">
    <property type="entry name" value="Glyco_tranf_GTA_type"/>
    <property type="match status" value="1"/>
</dbReference>
<keyword evidence="2 4" id="KW-0808">Transferase</keyword>